<evidence type="ECO:0000313" key="2">
    <source>
        <dbReference type="EMBL" id="MZR21261.1"/>
    </source>
</evidence>
<dbReference type="RefSeq" id="WP_161337666.1">
    <property type="nucleotide sequence ID" value="NZ_JBHSDG010000002.1"/>
</dbReference>
<protein>
    <submittedName>
        <fullName evidence="2">Uncharacterized protein</fullName>
    </submittedName>
</protein>
<feature type="compositionally biased region" description="Basic and acidic residues" evidence="1">
    <location>
        <begin position="1"/>
        <end position="11"/>
    </location>
</feature>
<dbReference type="EMBL" id="WTVA01000001">
    <property type="protein sequence ID" value="MZR21261.1"/>
    <property type="molecule type" value="Genomic_DNA"/>
</dbReference>
<feature type="compositionally biased region" description="Low complexity" evidence="1">
    <location>
        <begin position="118"/>
        <end position="130"/>
    </location>
</feature>
<dbReference type="Proteomes" id="UP000445696">
    <property type="component" value="Unassembled WGS sequence"/>
</dbReference>
<feature type="compositionally biased region" description="Basic and acidic residues" evidence="1">
    <location>
        <begin position="66"/>
        <end position="75"/>
    </location>
</feature>
<gene>
    <name evidence="2" type="ORF">GQF03_02845</name>
</gene>
<reference evidence="2 3" key="1">
    <citation type="journal article" date="2014" name="Int. J. Syst. Evol. Microbiol.">
        <title>Sneathiella chungangensis sp. nov., isolated from a marine sand, and emended description of the genus Sneathiella.</title>
        <authorList>
            <person name="Siamphan C."/>
            <person name="Kim H."/>
            <person name="Lee J.S."/>
            <person name="Kim W."/>
        </authorList>
    </citation>
    <scope>NUCLEOTIDE SEQUENCE [LARGE SCALE GENOMIC DNA]</scope>
    <source>
        <strain evidence="2 3">KCTC 32476</strain>
    </source>
</reference>
<sequence length="277" mass="30865">MRENFDEKLEGGLDAASLSRIKVRRPKDAANTPRKVKSGDITDRLQALAEELEASKPARKPAPAPEIKKSAEDKPVPVTAKKQSDAPAKAAAKPVKAKKPAPAPRKKIESAPKPVSAVPPRRANWARPAATSGWQKKAVAPDILSYWMEIRDGNRYPTWQNLDTAKIGRHWPNCTLVHCDRVAGRLQLENGFANELRAVMREENPHREINSEIEFSPMIVDWVLSLARDVANTGKPTHGTEYFPSTFDEIPLRVIALPLSENQVDIDHVLCYVQRLD</sequence>
<organism evidence="2 3">
    <name type="scientific">Sneathiella chungangensis</name>
    <dbReference type="NCBI Taxonomy" id="1418234"/>
    <lineage>
        <taxon>Bacteria</taxon>
        <taxon>Pseudomonadati</taxon>
        <taxon>Pseudomonadota</taxon>
        <taxon>Alphaproteobacteria</taxon>
        <taxon>Sneathiellales</taxon>
        <taxon>Sneathiellaceae</taxon>
        <taxon>Sneathiella</taxon>
    </lineage>
</organism>
<comment type="caution">
    <text evidence="2">The sequence shown here is derived from an EMBL/GenBank/DDBJ whole genome shotgun (WGS) entry which is preliminary data.</text>
</comment>
<evidence type="ECO:0000256" key="1">
    <source>
        <dbReference type="SAM" id="MobiDB-lite"/>
    </source>
</evidence>
<dbReference type="AlphaFoldDB" id="A0A845MC89"/>
<keyword evidence="3" id="KW-1185">Reference proteome</keyword>
<proteinExistence type="predicted"/>
<accession>A0A845MC89</accession>
<evidence type="ECO:0000313" key="3">
    <source>
        <dbReference type="Proteomes" id="UP000445696"/>
    </source>
</evidence>
<dbReference type="OrthoDB" id="7346466at2"/>
<feature type="region of interest" description="Disordered" evidence="1">
    <location>
        <begin position="1"/>
        <end position="130"/>
    </location>
</feature>
<feature type="compositionally biased region" description="Low complexity" evidence="1">
    <location>
        <begin position="85"/>
        <end position="94"/>
    </location>
</feature>
<name>A0A845MC89_9PROT</name>